<dbReference type="SUPFAM" id="SSF51735">
    <property type="entry name" value="NAD(P)-binding Rossmann-fold domains"/>
    <property type="match status" value="1"/>
</dbReference>
<dbReference type="AlphaFoldDB" id="A0A511F9Q6"/>
<proteinExistence type="predicted"/>
<dbReference type="OrthoDB" id="5723970at2"/>
<dbReference type="InterPro" id="IPR036291">
    <property type="entry name" value="NAD(P)-bd_dom_sf"/>
</dbReference>
<dbReference type="GO" id="GO:0004029">
    <property type="term" value="F:aldehyde dehydrogenase (NAD+) activity"/>
    <property type="evidence" value="ECO:0007669"/>
    <property type="project" value="TreeGrafter"/>
</dbReference>
<dbReference type="Proteomes" id="UP000321723">
    <property type="component" value="Unassembled WGS sequence"/>
</dbReference>
<dbReference type="EMBL" id="JACHDN010000001">
    <property type="protein sequence ID" value="MBB5473573.1"/>
    <property type="molecule type" value="Genomic_DNA"/>
</dbReference>
<dbReference type="PANTHER" id="PTHR48079:SF6">
    <property type="entry name" value="NAD(P)-BINDING DOMAIN-CONTAINING PROTEIN-RELATED"/>
    <property type="match status" value="1"/>
</dbReference>
<dbReference type="InterPro" id="IPR001509">
    <property type="entry name" value="Epimerase_deHydtase"/>
</dbReference>
<dbReference type="Proteomes" id="UP000564629">
    <property type="component" value="Unassembled WGS sequence"/>
</dbReference>
<keyword evidence="4" id="KW-1185">Reference proteome</keyword>
<sequence>MTDTLVLGGTGLLGYHTTLELLRRGYGVTTLSLPLDGPSFLPEQVDAHWGDLTALSDAELLDLLAGKHAVFYAVGADERTTPPAPAAAFFYRANVLPTQRLARLARQAGVAKFVVYGSYTAEFAEQWPDLGYRTRNGYPRTRLAQEEVAYLEGDGAMDVMVLRLPYIFGLVPGQRPLWQMFLDIVAGQEGAVPVLGGATSSVTVGQVAQAAVGAMEHGAHGGRYPINAYDLTYAEFHRLCCEALGRDPEDVTVVPLEAVLPAMEAAHAQTAAAGVEHGIGLVDSARFQDRRAVSDPALSAVLGIEQDDVVAAIRESLAWCVTHPREQAAAPA</sequence>
<dbReference type="Pfam" id="PF01370">
    <property type="entry name" value="Epimerase"/>
    <property type="match status" value="1"/>
</dbReference>
<protein>
    <submittedName>
        <fullName evidence="3">Nucleoside-diphosphate-sugar epimerase</fullName>
    </submittedName>
</protein>
<reference evidence="3 5" key="2">
    <citation type="submission" date="2020-08" db="EMBL/GenBank/DDBJ databases">
        <title>Sequencing the genomes of 1000 actinobacteria strains.</title>
        <authorList>
            <person name="Klenk H.-P."/>
        </authorList>
    </citation>
    <scope>NUCLEOTIDE SEQUENCE [LARGE SCALE GENOMIC DNA]</scope>
    <source>
        <strain evidence="3 5">DSM 9581</strain>
    </source>
</reference>
<dbReference type="Gene3D" id="3.40.50.720">
    <property type="entry name" value="NAD(P)-binding Rossmann-like Domain"/>
    <property type="match status" value="1"/>
</dbReference>
<evidence type="ECO:0000313" key="5">
    <source>
        <dbReference type="Proteomes" id="UP000564629"/>
    </source>
</evidence>
<reference evidence="2 4" key="1">
    <citation type="submission" date="2019-07" db="EMBL/GenBank/DDBJ databases">
        <title>Whole genome shotgun sequence of Cellulomonas hominis NBRC 16055.</title>
        <authorList>
            <person name="Hosoyama A."/>
            <person name="Uohara A."/>
            <person name="Ohji S."/>
            <person name="Ichikawa N."/>
        </authorList>
    </citation>
    <scope>NUCLEOTIDE SEQUENCE [LARGE SCALE GENOMIC DNA]</scope>
    <source>
        <strain evidence="2 4">NBRC 16055</strain>
    </source>
</reference>
<name>A0A511F9Q6_9CELL</name>
<evidence type="ECO:0000313" key="2">
    <source>
        <dbReference type="EMBL" id="GEL45963.1"/>
    </source>
</evidence>
<evidence type="ECO:0000313" key="3">
    <source>
        <dbReference type="EMBL" id="MBB5473573.1"/>
    </source>
</evidence>
<gene>
    <name evidence="2" type="ORF">CHO01_10790</name>
    <name evidence="3" type="ORF">HNR08_002309</name>
</gene>
<feature type="domain" description="NAD-dependent epimerase/dehydratase" evidence="1">
    <location>
        <begin position="5"/>
        <end position="224"/>
    </location>
</feature>
<dbReference type="RefSeq" id="WP_146834729.1">
    <property type="nucleotide sequence ID" value="NZ_BJVQ01000009.1"/>
</dbReference>
<dbReference type="InterPro" id="IPR051783">
    <property type="entry name" value="NAD(P)-dependent_oxidoreduct"/>
</dbReference>
<organism evidence="2 4">
    <name type="scientific">Cellulomonas hominis</name>
    <dbReference type="NCBI Taxonomy" id="156981"/>
    <lineage>
        <taxon>Bacteria</taxon>
        <taxon>Bacillati</taxon>
        <taxon>Actinomycetota</taxon>
        <taxon>Actinomycetes</taxon>
        <taxon>Micrococcales</taxon>
        <taxon>Cellulomonadaceae</taxon>
        <taxon>Cellulomonas</taxon>
    </lineage>
</organism>
<dbReference type="EMBL" id="BJVQ01000009">
    <property type="protein sequence ID" value="GEL45963.1"/>
    <property type="molecule type" value="Genomic_DNA"/>
</dbReference>
<accession>A0A511F9Q6</accession>
<dbReference type="GO" id="GO:0005737">
    <property type="term" value="C:cytoplasm"/>
    <property type="evidence" value="ECO:0007669"/>
    <property type="project" value="TreeGrafter"/>
</dbReference>
<dbReference type="PANTHER" id="PTHR48079">
    <property type="entry name" value="PROTEIN YEEZ"/>
    <property type="match status" value="1"/>
</dbReference>
<evidence type="ECO:0000313" key="4">
    <source>
        <dbReference type="Proteomes" id="UP000321723"/>
    </source>
</evidence>
<evidence type="ECO:0000259" key="1">
    <source>
        <dbReference type="Pfam" id="PF01370"/>
    </source>
</evidence>
<comment type="caution">
    <text evidence="2">The sequence shown here is derived from an EMBL/GenBank/DDBJ whole genome shotgun (WGS) entry which is preliminary data.</text>
</comment>